<feature type="domain" description="Glycosyltransferase 2-like" evidence="1">
    <location>
        <begin position="4"/>
        <end position="172"/>
    </location>
</feature>
<evidence type="ECO:0000259" key="1">
    <source>
        <dbReference type="Pfam" id="PF00535"/>
    </source>
</evidence>
<sequence length="244" mass="27514">MIHIVLPAFNEEKTIGPLCETMAFVMKENGLPYKVIIVDDGSSDSTAKAVRSFTKKMPVVLVRHKVNRGLSEAIKTGLLTALKRAKSEDIIVTMDSDNTHTPGLILRMTRMIREGNDVVIASRYLSGSRVRGVPFFREVLSLGGSILFRILFPIKGVRDYTCGYRAYRAKILTEAFDYYGEEFVNRPGFSCMVDILLKLRHLDVIVSEVPLILRYDLKESLSKMKIGKTIKETLALIVERKLGR</sequence>
<gene>
    <name evidence="2" type="ORF">A2115_01485</name>
</gene>
<dbReference type="Gene3D" id="3.90.550.10">
    <property type="entry name" value="Spore Coat Polysaccharide Biosynthesis Protein SpsA, Chain A"/>
    <property type="match status" value="1"/>
</dbReference>
<dbReference type="InterPro" id="IPR050256">
    <property type="entry name" value="Glycosyltransferase_2"/>
</dbReference>
<evidence type="ECO:0000313" key="3">
    <source>
        <dbReference type="Proteomes" id="UP000176198"/>
    </source>
</evidence>
<accession>A0A1F7WJF3</accession>
<name>A0A1F7WJF3_9BACT</name>
<dbReference type="InterPro" id="IPR001173">
    <property type="entry name" value="Glyco_trans_2-like"/>
</dbReference>
<dbReference type="SUPFAM" id="SSF53448">
    <property type="entry name" value="Nucleotide-diphospho-sugar transferases"/>
    <property type="match status" value="1"/>
</dbReference>
<dbReference type="InterPro" id="IPR029044">
    <property type="entry name" value="Nucleotide-diphossugar_trans"/>
</dbReference>
<dbReference type="Pfam" id="PF00535">
    <property type="entry name" value="Glycos_transf_2"/>
    <property type="match status" value="1"/>
</dbReference>
<dbReference type="Proteomes" id="UP000176198">
    <property type="component" value="Unassembled WGS sequence"/>
</dbReference>
<dbReference type="STRING" id="1802471.A2115_01485"/>
<reference evidence="2 3" key="1">
    <citation type="journal article" date="2016" name="Nat. Commun.">
        <title>Thousands of microbial genomes shed light on interconnected biogeochemical processes in an aquifer system.</title>
        <authorList>
            <person name="Anantharaman K."/>
            <person name="Brown C.T."/>
            <person name="Hug L.A."/>
            <person name="Sharon I."/>
            <person name="Castelle C.J."/>
            <person name="Probst A.J."/>
            <person name="Thomas B.C."/>
            <person name="Singh A."/>
            <person name="Wilkins M.J."/>
            <person name="Karaoz U."/>
            <person name="Brodie E.L."/>
            <person name="Williams K.H."/>
            <person name="Hubbard S.S."/>
            <person name="Banfield J.F."/>
        </authorList>
    </citation>
    <scope>NUCLEOTIDE SEQUENCE [LARGE SCALE GENOMIC DNA]</scope>
</reference>
<dbReference type="AlphaFoldDB" id="A0A1F7WJF3"/>
<proteinExistence type="predicted"/>
<protein>
    <recommendedName>
        <fullName evidence="1">Glycosyltransferase 2-like domain-containing protein</fullName>
    </recommendedName>
</protein>
<dbReference type="EMBL" id="MGFJ01000028">
    <property type="protein sequence ID" value="OGM02165.1"/>
    <property type="molecule type" value="Genomic_DNA"/>
</dbReference>
<comment type="caution">
    <text evidence="2">The sequence shown here is derived from an EMBL/GenBank/DDBJ whole genome shotgun (WGS) entry which is preliminary data.</text>
</comment>
<dbReference type="CDD" id="cd04179">
    <property type="entry name" value="DPM_DPG-synthase_like"/>
    <property type="match status" value="1"/>
</dbReference>
<dbReference type="PANTHER" id="PTHR48090:SF7">
    <property type="entry name" value="RFBJ PROTEIN"/>
    <property type="match status" value="1"/>
</dbReference>
<dbReference type="PANTHER" id="PTHR48090">
    <property type="entry name" value="UNDECAPRENYL-PHOSPHATE 4-DEOXY-4-FORMAMIDO-L-ARABINOSE TRANSFERASE-RELATED"/>
    <property type="match status" value="1"/>
</dbReference>
<evidence type="ECO:0000313" key="2">
    <source>
        <dbReference type="EMBL" id="OGM02165.1"/>
    </source>
</evidence>
<organism evidence="2 3">
    <name type="scientific">Candidatus Woesebacteria bacterium GWA1_41_8</name>
    <dbReference type="NCBI Taxonomy" id="1802471"/>
    <lineage>
        <taxon>Bacteria</taxon>
        <taxon>Candidatus Woeseibacteriota</taxon>
    </lineage>
</organism>